<protein>
    <submittedName>
        <fullName evidence="2">Uncharacterized protein</fullName>
    </submittedName>
</protein>
<dbReference type="RefSeq" id="WP_344514295.1">
    <property type="nucleotide sequence ID" value="NZ_BAAATU010000030.1"/>
</dbReference>
<keyword evidence="1" id="KW-0472">Membrane</keyword>
<reference evidence="3" key="1">
    <citation type="journal article" date="2019" name="Int. J. Syst. Evol. Microbiol.">
        <title>The Global Catalogue of Microorganisms (GCM) 10K type strain sequencing project: providing services to taxonomists for standard genome sequencing and annotation.</title>
        <authorList>
            <consortium name="The Broad Institute Genomics Platform"/>
            <consortium name="The Broad Institute Genome Sequencing Center for Infectious Disease"/>
            <person name="Wu L."/>
            <person name="Ma J."/>
        </authorList>
    </citation>
    <scope>NUCLEOTIDE SEQUENCE [LARGE SCALE GENOMIC DNA]</scope>
    <source>
        <strain evidence="3">JCM 4147</strain>
    </source>
</reference>
<keyword evidence="1" id="KW-0812">Transmembrane</keyword>
<evidence type="ECO:0000313" key="2">
    <source>
        <dbReference type="EMBL" id="MFC5914837.1"/>
    </source>
</evidence>
<feature type="transmembrane region" description="Helical" evidence="1">
    <location>
        <begin position="167"/>
        <end position="191"/>
    </location>
</feature>
<keyword evidence="3" id="KW-1185">Reference proteome</keyword>
<gene>
    <name evidence="2" type="ORF">ACFP1B_15615</name>
</gene>
<name>A0ABW1GMH0_9ACTN</name>
<evidence type="ECO:0000313" key="3">
    <source>
        <dbReference type="Proteomes" id="UP001596200"/>
    </source>
</evidence>
<dbReference type="EMBL" id="JBHSPU010000015">
    <property type="protein sequence ID" value="MFC5914837.1"/>
    <property type="molecule type" value="Genomic_DNA"/>
</dbReference>
<accession>A0ABW1GMH0</accession>
<keyword evidence="1" id="KW-1133">Transmembrane helix</keyword>
<dbReference type="Proteomes" id="UP001596200">
    <property type="component" value="Unassembled WGS sequence"/>
</dbReference>
<evidence type="ECO:0000256" key="1">
    <source>
        <dbReference type="SAM" id="Phobius"/>
    </source>
</evidence>
<organism evidence="2 3">
    <name type="scientific">Streptomyces pulveraceus</name>
    <dbReference type="NCBI Taxonomy" id="68258"/>
    <lineage>
        <taxon>Bacteria</taxon>
        <taxon>Bacillati</taxon>
        <taxon>Actinomycetota</taxon>
        <taxon>Actinomycetes</taxon>
        <taxon>Kitasatosporales</taxon>
        <taxon>Streptomycetaceae</taxon>
        <taxon>Streptomyces</taxon>
    </lineage>
</organism>
<proteinExistence type="predicted"/>
<sequence>MIVDTGEAGLLAAVRGADLGGRVDRGLHDAEQEPVPVRDALRVGRSPQPLPLGVGVGLTLLLGAHPVGDVVLDQVADGGRAFAASRVGVPEQGQVDAEVPAVVLAGPLLDARQSVDVAGGPRLERHVAGDGGLLDESLAADPAVRPLVAVRLDQLLEGLGVLGVAEFFGFLLAVLAPLHLVGGAAVLLGPFHDARHEGTIRPGSDTCVPVVFPSLWT</sequence>
<comment type="caution">
    <text evidence="2">The sequence shown here is derived from an EMBL/GenBank/DDBJ whole genome shotgun (WGS) entry which is preliminary data.</text>
</comment>